<proteinExistence type="predicted"/>
<organism evidence="1">
    <name type="scientific">marine sediment metagenome</name>
    <dbReference type="NCBI Taxonomy" id="412755"/>
    <lineage>
        <taxon>unclassified sequences</taxon>
        <taxon>metagenomes</taxon>
        <taxon>ecological metagenomes</taxon>
    </lineage>
</organism>
<accession>A0A0F9FNY4</accession>
<name>A0A0F9FNY4_9ZZZZ</name>
<protein>
    <submittedName>
        <fullName evidence="1">Uncharacterized protein</fullName>
    </submittedName>
</protein>
<gene>
    <name evidence="1" type="ORF">LCGC14_2219710</name>
</gene>
<dbReference type="AlphaFoldDB" id="A0A0F9FNY4"/>
<comment type="caution">
    <text evidence="1">The sequence shown here is derived from an EMBL/GenBank/DDBJ whole genome shotgun (WGS) entry which is preliminary data.</text>
</comment>
<reference evidence="1" key="1">
    <citation type="journal article" date="2015" name="Nature">
        <title>Complex archaea that bridge the gap between prokaryotes and eukaryotes.</title>
        <authorList>
            <person name="Spang A."/>
            <person name="Saw J.H."/>
            <person name="Jorgensen S.L."/>
            <person name="Zaremba-Niedzwiedzka K."/>
            <person name="Martijn J."/>
            <person name="Lind A.E."/>
            <person name="van Eijk R."/>
            <person name="Schleper C."/>
            <person name="Guy L."/>
            <person name="Ettema T.J."/>
        </authorList>
    </citation>
    <scope>NUCLEOTIDE SEQUENCE</scope>
</reference>
<evidence type="ECO:0000313" key="1">
    <source>
        <dbReference type="EMBL" id="KKL59000.1"/>
    </source>
</evidence>
<dbReference type="EMBL" id="LAZR01029633">
    <property type="protein sequence ID" value="KKL59000.1"/>
    <property type="molecule type" value="Genomic_DNA"/>
</dbReference>
<sequence length="114" mass="12892">MKPAPPFSPWDALGTIVEVLSYCESKDPRDGSVMLPWGDAETIRNQVYALRAYISGPYYQEAMRARNPEQPNKCAAAQEGLCLTCAAKVVERVLNNFVVDEDMHLRHFVKRYKG</sequence>